<keyword evidence="5 7" id="KW-1133">Transmembrane helix</keyword>
<feature type="domain" description="Cytochrome b561" evidence="8">
    <location>
        <begin position="1"/>
        <end position="196"/>
    </location>
</feature>
<name>A0A9P1HDR5_9PEZI</name>
<evidence type="ECO:0000256" key="2">
    <source>
        <dbReference type="ARBA" id="ARBA00022448"/>
    </source>
</evidence>
<gene>
    <name evidence="9" type="ORF">PPNO1_LOCUS9326</name>
</gene>
<dbReference type="GO" id="GO:0016020">
    <property type="term" value="C:membrane"/>
    <property type="evidence" value="ECO:0007669"/>
    <property type="project" value="UniProtKB-SubCell"/>
</dbReference>
<evidence type="ECO:0000259" key="8">
    <source>
        <dbReference type="PROSITE" id="PS50939"/>
    </source>
</evidence>
<evidence type="ECO:0000313" key="9">
    <source>
        <dbReference type="EMBL" id="CAI4219779.1"/>
    </source>
</evidence>
<sequence>MSAPTGGPGGQLPPGVNPKIIFADLPKIPALATSHGTIMGLVFVVILPLGSFLIRASNSKKSVWAHVAFQLVGWILMFGGLATGIKMAKILDRLHNNAHTILGTVVIAALILQPIFGFLHHRRFKATQQRTIWSHIHVWYGRVLILLGIVNGGLGLHLSRGTPAYSKAGTIAYSVLAGVVGLALVGLMVWVERSRRRTLVENGGEKAAVPATAQA</sequence>
<evidence type="ECO:0000256" key="3">
    <source>
        <dbReference type="ARBA" id="ARBA00022692"/>
    </source>
</evidence>
<comment type="caution">
    <text evidence="9">The sequence shown here is derived from an EMBL/GenBank/DDBJ whole genome shotgun (WGS) entry which is preliminary data.</text>
</comment>
<proteinExistence type="predicted"/>
<dbReference type="InterPro" id="IPR018825">
    <property type="entry name" value="DUF2427"/>
</dbReference>
<keyword evidence="3 7" id="KW-0812">Transmembrane</keyword>
<keyword evidence="4" id="KW-0249">Electron transport</keyword>
<evidence type="ECO:0000256" key="4">
    <source>
        <dbReference type="ARBA" id="ARBA00022982"/>
    </source>
</evidence>
<dbReference type="AlphaFoldDB" id="A0A9P1HDR5"/>
<reference evidence="9" key="1">
    <citation type="submission" date="2022-11" db="EMBL/GenBank/DDBJ databases">
        <authorList>
            <person name="Scott C."/>
            <person name="Bruce N."/>
        </authorList>
    </citation>
    <scope>NUCLEOTIDE SEQUENCE</scope>
</reference>
<evidence type="ECO:0000313" key="10">
    <source>
        <dbReference type="Proteomes" id="UP000838763"/>
    </source>
</evidence>
<dbReference type="PANTHER" id="PTHR47797">
    <property type="entry name" value="DEHYDROGENASE, PUTATIVE (AFU_ORTHOLOGUE AFUA_8G05805)-RELATED"/>
    <property type="match status" value="1"/>
</dbReference>
<feature type="transmembrane region" description="Helical" evidence="7">
    <location>
        <begin position="171"/>
        <end position="191"/>
    </location>
</feature>
<evidence type="ECO:0000256" key="6">
    <source>
        <dbReference type="ARBA" id="ARBA00023136"/>
    </source>
</evidence>
<dbReference type="CDD" id="cd08760">
    <property type="entry name" value="Cyt_b561_FRRS1_like"/>
    <property type="match status" value="1"/>
</dbReference>
<dbReference type="Gene3D" id="1.20.120.1770">
    <property type="match status" value="1"/>
</dbReference>
<evidence type="ECO:0000256" key="5">
    <source>
        <dbReference type="ARBA" id="ARBA00022989"/>
    </source>
</evidence>
<accession>A0A9P1HDR5</accession>
<feature type="transmembrane region" description="Helical" evidence="7">
    <location>
        <begin position="139"/>
        <end position="159"/>
    </location>
</feature>
<dbReference type="Pfam" id="PF10348">
    <property type="entry name" value="DUF2427"/>
    <property type="match status" value="1"/>
</dbReference>
<dbReference type="PANTHER" id="PTHR47797:SF1">
    <property type="entry name" value="CYTOCHROME B561 DOMAIN-CONTAINING PROTEIN-RELATED"/>
    <property type="match status" value="1"/>
</dbReference>
<dbReference type="Proteomes" id="UP000838763">
    <property type="component" value="Unassembled WGS sequence"/>
</dbReference>
<keyword evidence="2" id="KW-0813">Transport</keyword>
<dbReference type="SMART" id="SM00665">
    <property type="entry name" value="B561"/>
    <property type="match status" value="1"/>
</dbReference>
<evidence type="ECO:0000256" key="7">
    <source>
        <dbReference type="SAM" id="Phobius"/>
    </source>
</evidence>
<dbReference type="OrthoDB" id="19261at2759"/>
<keyword evidence="6 7" id="KW-0472">Membrane</keyword>
<evidence type="ECO:0000256" key="1">
    <source>
        <dbReference type="ARBA" id="ARBA00004370"/>
    </source>
</evidence>
<dbReference type="PROSITE" id="PS50939">
    <property type="entry name" value="CYTOCHROME_B561"/>
    <property type="match status" value="1"/>
</dbReference>
<dbReference type="EMBL" id="CALLCH030000020">
    <property type="protein sequence ID" value="CAI4219779.1"/>
    <property type="molecule type" value="Genomic_DNA"/>
</dbReference>
<protein>
    <recommendedName>
        <fullName evidence="8">Cytochrome b561 domain-containing protein</fullName>
    </recommendedName>
</protein>
<organism evidence="9 10">
    <name type="scientific">Parascedosporium putredinis</name>
    <dbReference type="NCBI Taxonomy" id="1442378"/>
    <lineage>
        <taxon>Eukaryota</taxon>
        <taxon>Fungi</taxon>
        <taxon>Dikarya</taxon>
        <taxon>Ascomycota</taxon>
        <taxon>Pezizomycotina</taxon>
        <taxon>Sordariomycetes</taxon>
        <taxon>Hypocreomycetidae</taxon>
        <taxon>Microascales</taxon>
        <taxon>Microascaceae</taxon>
        <taxon>Parascedosporium</taxon>
    </lineage>
</organism>
<feature type="transmembrane region" description="Helical" evidence="7">
    <location>
        <begin position="97"/>
        <end position="119"/>
    </location>
</feature>
<dbReference type="InterPro" id="IPR006593">
    <property type="entry name" value="Cyt_b561/ferric_Rdtase_TM"/>
</dbReference>
<feature type="transmembrane region" description="Helical" evidence="7">
    <location>
        <begin position="63"/>
        <end position="85"/>
    </location>
</feature>
<keyword evidence="10" id="KW-1185">Reference proteome</keyword>
<feature type="transmembrane region" description="Helical" evidence="7">
    <location>
        <begin position="36"/>
        <end position="56"/>
    </location>
</feature>
<comment type="subcellular location">
    <subcellularLocation>
        <location evidence="1">Membrane</location>
    </subcellularLocation>
</comment>